<evidence type="ECO:0000256" key="1">
    <source>
        <dbReference type="SAM" id="MobiDB-lite"/>
    </source>
</evidence>
<dbReference type="EMBL" id="MN739227">
    <property type="protein sequence ID" value="QHS94601.1"/>
    <property type="molecule type" value="Genomic_DNA"/>
</dbReference>
<organism evidence="2">
    <name type="scientific">viral metagenome</name>
    <dbReference type="NCBI Taxonomy" id="1070528"/>
    <lineage>
        <taxon>unclassified sequences</taxon>
        <taxon>metagenomes</taxon>
        <taxon>organismal metagenomes</taxon>
    </lineage>
</organism>
<proteinExistence type="predicted"/>
<feature type="compositionally biased region" description="Basic residues" evidence="1">
    <location>
        <begin position="373"/>
        <end position="382"/>
    </location>
</feature>
<evidence type="ECO:0000313" key="2">
    <source>
        <dbReference type="EMBL" id="QHS94601.1"/>
    </source>
</evidence>
<feature type="region of interest" description="Disordered" evidence="1">
    <location>
        <begin position="303"/>
        <end position="382"/>
    </location>
</feature>
<feature type="compositionally biased region" description="Acidic residues" evidence="1">
    <location>
        <begin position="337"/>
        <end position="346"/>
    </location>
</feature>
<name>A0A6C0BS29_9ZZZZ</name>
<feature type="compositionally biased region" description="Basic and acidic residues" evidence="1">
    <location>
        <begin position="303"/>
        <end position="320"/>
    </location>
</feature>
<accession>A0A6C0BS29</accession>
<dbReference type="AlphaFoldDB" id="A0A6C0BS29"/>
<sequence length="382" mass="43768">MSDEKDGFNKLIKDMIQDMLTTFPELDNDELNPDVRLVLKDDADALDRMYKYCTDIYPERFFDILYENEDIFKEESEQNVYFLPGINFRTIWATTSDENHVIIWKYIKLILFSVVSNVSDHKSFGDTHKIFEAVDNDALKKKLEDTIRQMSEMMSDETENEPEDGEPASDNTPPKFDASDIHKHLEGIMDGKLGNLAKEIAEETAKDMGNDLHDSSVNADDILKNMLKDPTKMMDLVKSVGSKLDERIKNGNITENELMEDAQQMMKKMKDIPGFGDINGLLSKMGINPSKVNMNAMSAHMEREMKKNTTKERMRKKMNENNKQPPTTTNGPKLSPEDESIDDIAEWIENSGSERVFKVNGGAERSTKEDKPKKKKKKKTNK</sequence>
<feature type="compositionally biased region" description="Polar residues" evidence="1">
    <location>
        <begin position="321"/>
        <end position="332"/>
    </location>
</feature>
<protein>
    <submittedName>
        <fullName evidence="2">Uncharacterized protein</fullName>
    </submittedName>
</protein>
<reference evidence="2" key="1">
    <citation type="journal article" date="2020" name="Nature">
        <title>Giant virus diversity and host interactions through global metagenomics.</title>
        <authorList>
            <person name="Schulz F."/>
            <person name="Roux S."/>
            <person name="Paez-Espino D."/>
            <person name="Jungbluth S."/>
            <person name="Walsh D.A."/>
            <person name="Denef V.J."/>
            <person name="McMahon K.D."/>
            <person name="Konstantinidis K.T."/>
            <person name="Eloe-Fadrosh E.A."/>
            <person name="Kyrpides N.C."/>
            <person name="Woyke T."/>
        </authorList>
    </citation>
    <scope>NUCLEOTIDE SEQUENCE</scope>
    <source>
        <strain evidence="2">GVMAG-M-3300018416-45</strain>
    </source>
</reference>
<feature type="region of interest" description="Disordered" evidence="1">
    <location>
        <begin position="153"/>
        <end position="179"/>
    </location>
</feature>
<feature type="compositionally biased region" description="Acidic residues" evidence="1">
    <location>
        <begin position="154"/>
        <end position="167"/>
    </location>
</feature>